<dbReference type="SUPFAM" id="SSF54637">
    <property type="entry name" value="Thioesterase/thiol ester dehydrase-isomerase"/>
    <property type="match status" value="1"/>
</dbReference>
<dbReference type="OrthoDB" id="9772788at2"/>
<evidence type="ECO:0000256" key="1">
    <source>
        <dbReference type="ARBA" id="ARBA00009174"/>
    </source>
</evidence>
<keyword evidence="4" id="KW-1185">Reference proteome</keyword>
<evidence type="ECO:0000313" key="4">
    <source>
        <dbReference type="Proteomes" id="UP000235649"/>
    </source>
</evidence>
<dbReference type="EMBL" id="NIPR01000005">
    <property type="protein sequence ID" value="PMD73032.1"/>
    <property type="molecule type" value="Genomic_DNA"/>
</dbReference>
<dbReference type="Gene3D" id="3.10.129.10">
    <property type="entry name" value="Hotdog Thioesterase"/>
    <property type="match status" value="1"/>
</dbReference>
<sequence length="139" mass="15482">MTTKPENLIPQRYPFEFIDKFVRVEAGVEASAIKLISINEWFFSQDNPNNLIVPRPFVIEMMAQTGVGAILSLHEGENLNVFFGGIRNAMFFKDIVPGDVLNITVKMKKIKGKVGLGSGIVLRNEVVICKADLIFIIEG</sequence>
<reference evidence="3 4" key="1">
    <citation type="submission" date="2017-05" db="EMBL/GenBank/DDBJ databases">
        <title>Lactobacillus nurukis nov., sp. nov., isolated from nuruk.</title>
        <authorList>
            <person name="Kim S.-J."/>
        </authorList>
    </citation>
    <scope>NUCLEOTIDE SEQUENCE [LARGE SCALE GENOMIC DNA]</scope>
    <source>
        <strain evidence="3 4">SYF10-1a</strain>
    </source>
</reference>
<organism evidence="3 4">
    <name type="scientific">Companilactobacillus nuruki</name>
    <dbReference type="NCBI Taxonomy" id="1993540"/>
    <lineage>
        <taxon>Bacteria</taxon>
        <taxon>Bacillati</taxon>
        <taxon>Bacillota</taxon>
        <taxon>Bacilli</taxon>
        <taxon>Lactobacillales</taxon>
        <taxon>Lactobacillaceae</taxon>
        <taxon>Companilactobacillus</taxon>
    </lineage>
</organism>
<dbReference type="GO" id="GO:0016829">
    <property type="term" value="F:lyase activity"/>
    <property type="evidence" value="ECO:0007669"/>
    <property type="project" value="UniProtKB-KW"/>
</dbReference>
<gene>
    <name evidence="3" type="ORF">CBP76_02550</name>
</gene>
<proteinExistence type="inferred from homology"/>
<dbReference type="RefSeq" id="WP_102195364.1">
    <property type="nucleotide sequence ID" value="NZ_NIPR01000005.1"/>
</dbReference>
<comment type="caution">
    <text evidence="3">The sequence shown here is derived from an EMBL/GenBank/DDBJ whole genome shotgun (WGS) entry which is preliminary data.</text>
</comment>
<dbReference type="CDD" id="cd01288">
    <property type="entry name" value="FabZ"/>
    <property type="match status" value="1"/>
</dbReference>
<protein>
    <submittedName>
        <fullName evidence="3">Beta-hydroxyacyl-ACP dehydratase</fullName>
    </submittedName>
</protein>
<dbReference type="Pfam" id="PF07977">
    <property type="entry name" value="FabA"/>
    <property type="match status" value="1"/>
</dbReference>
<dbReference type="AlphaFoldDB" id="A0A2N7AWB6"/>
<accession>A0A2N7AWB6</accession>
<dbReference type="PANTHER" id="PTHR30272">
    <property type="entry name" value="3-HYDROXYACYL-[ACYL-CARRIER-PROTEIN] DEHYDRATASE"/>
    <property type="match status" value="1"/>
</dbReference>
<evidence type="ECO:0000313" key="3">
    <source>
        <dbReference type="EMBL" id="PMD73032.1"/>
    </source>
</evidence>
<dbReference type="InterPro" id="IPR029069">
    <property type="entry name" value="HotDog_dom_sf"/>
</dbReference>
<dbReference type="PANTHER" id="PTHR30272:SF1">
    <property type="entry name" value="3-HYDROXYACYL-[ACYL-CARRIER-PROTEIN] DEHYDRATASE"/>
    <property type="match status" value="1"/>
</dbReference>
<dbReference type="InterPro" id="IPR013114">
    <property type="entry name" value="FabA_FabZ"/>
</dbReference>
<comment type="similarity">
    <text evidence="1">Belongs to the thioester dehydratase family. FabZ subfamily.</text>
</comment>
<name>A0A2N7AWB6_9LACO</name>
<dbReference type="Proteomes" id="UP000235649">
    <property type="component" value="Unassembled WGS sequence"/>
</dbReference>
<keyword evidence="2" id="KW-0456">Lyase</keyword>
<evidence type="ECO:0000256" key="2">
    <source>
        <dbReference type="ARBA" id="ARBA00023239"/>
    </source>
</evidence>